<dbReference type="InterPro" id="IPR007492">
    <property type="entry name" value="LytTR_DNA-bd_dom"/>
</dbReference>
<comment type="caution">
    <text evidence="10">The sequence shown here is derived from an EMBL/GenBank/DDBJ whole genome shotgun (WGS) entry which is preliminary data.</text>
</comment>
<dbReference type="GO" id="GO:0000156">
    <property type="term" value="F:phosphorelay response regulator activity"/>
    <property type="evidence" value="ECO:0007669"/>
    <property type="project" value="InterPro"/>
</dbReference>
<comment type="function">
    <text evidence="5">May play the central regulatory role in sporulation. It may be an element of the effector pathway responsible for the activation of sporulation genes in response to nutritional stress. Spo0A may act in concert with spo0H (a sigma factor) to control the expression of some genes that are critical to the sporulation process.</text>
</comment>
<dbReference type="EMBL" id="JPME01000012">
    <property type="protein sequence ID" value="KEZ90246.1"/>
    <property type="molecule type" value="Genomic_DNA"/>
</dbReference>
<dbReference type="InterPro" id="IPR046947">
    <property type="entry name" value="LytR-like"/>
</dbReference>
<dbReference type="SMART" id="SM00448">
    <property type="entry name" value="REC"/>
    <property type="match status" value="1"/>
</dbReference>
<gene>
    <name evidence="10" type="ORF">IO98_09790</name>
</gene>
<accession>A0A084JMR2</accession>
<feature type="domain" description="HTH LytTR-type" evidence="9">
    <location>
        <begin position="134"/>
        <end position="233"/>
    </location>
</feature>
<keyword evidence="2" id="KW-0963">Cytoplasm</keyword>
<protein>
    <recommendedName>
        <fullName evidence="1">Stage 0 sporulation protein A homolog</fullName>
    </recommendedName>
</protein>
<dbReference type="SMART" id="SM00850">
    <property type="entry name" value="LytTR"/>
    <property type="match status" value="1"/>
</dbReference>
<dbReference type="STRING" id="29354.IO98_09790"/>
<dbReference type="PANTHER" id="PTHR37299">
    <property type="entry name" value="TRANSCRIPTIONAL REGULATOR-RELATED"/>
    <property type="match status" value="1"/>
</dbReference>
<feature type="domain" description="Response regulatory" evidence="8">
    <location>
        <begin position="3"/>
        <end position="124"/>
    </location>
</feature>
<evidence type="ECO:0000256" key="4">
    <source>
        <dbReference type="ARBA" id="ARBA00023159"/>
    </source>
</evidence>
<dbReference type="RefSeq" id="WP_038280552.1">
    <property type="nucleotide sequence ID" value="NZ_JPME01000012.1"/>
</dbReference>
<evidence type="ECO:0000256" key="5">
    <source>
        <dbReference type="ARBA" id="ARBA00024867"/>
    </source>
</evidence>
<dbReference type="InterPro" id="IPR011006">
    <property type="entry name" value="CheY-like_superfamily"/>
</dbReference>
<name>A0A084JMR2_9FIRM</name>
<evidence type="ECO:0000313" key="10">
    <source>
        <dbReference type="EMBL" id="KEZ90246.1"/>
    </source>
</evidence>
<dbReference type="PANTHER" id="PTHR37299:SF3">
    <property type="entry name" value="STAGE 0 SPORULATION PROTEIN A HOMOLOG"/>
    <property type="match status" value="1"/>
</dbReference>
<evidence type="ECO:0000256" key="6">
    <source>
        <dbReference type="ARBA" id="ARBA00037164"/>
    </source>
</evidence>
<evidence type="ECO:0000256" key="7">
    <source>
        <dbReference type="PROSITE-ProRule" id="PRU00169"/>
    </source>
</evidence>
<keyword evidence="4" id="KW-0010">Activator</keyword>
<sequence length="242" mass="28284">MLKIAICDDEQIVCADIEKIILDFKKESGLDLEVEVFNSGTDLFKFIENENTFDLIFLDIEMQDLNGIQIGIKLRNELEDYVTKIVYISSKDNYDRQLFEVQPMHFLSKPIDKEKIIADIKLALKILGKSGGVFSYKIGHSVHKIPIKDILYFESMDREIKLVSIKGTVYFYDTIEAVLSQVSSFQFIQIHRSFIINYAYVSKFRYEEVIMQNGECLLISQRRRKDVRDLLISYEKEETQCN</sequence>
<evidence type="ECO:0000259" key="8">
    <source>
        <dbReference type="PROSITE" id="PS50110"/>
    </source>
</evidence>
<dbReference type="SUPFAM" id="SSF52172">
    <property type="entry name" value="CheY-like"/>
    <property type="match status" value="1"/>
</dbReference>
<dbReference type="Proteomes" id="UP000028525">
    <property type="component" value="Unassembled WGS sequence"/>
</dbReference>
<reference evidence="10 11" key="1">
    <citation type="submission" date="2014-07" db="EMBL/GenBank/DDBJ databases">
        <title>Draft genome of Clostridium celerecrescens 152B isolated from sediments associated with methane hydrate from Krishna Godavari basin.</title>
        <authorList>
            <person name="Honkalas V.S."/>
            <person name="Dabir A.P."/>
            <person name="Arora P."/>
            <person name="Dhakephalkar P.K."/>
        </authorList>
    </citation>
    <scope>NUCLEOTIDE SEQUENCE [LARGE SCALE GENOMIC DNA]</scope>
    <source>
        <strain evidence="10 11">152B</strain>
    </source>
</reference>
<keyword evidence="7" id="KW-0597">Phosphoprotein</keyword>
<dbReference type="AlphaFoldDB" id="A0A084JMR2"/>
<feature type="modified residue" description="4-aspartylphosphate" evidence="7">
    <location>
        <position position="59"/>
    </location>
</feature>
<dbReference type="GO" id="GO:0003677">
    <property type="term" value="F:DNA binding"/>
    <property type="evidence" value="ECO:0007669"/>
    <property type="project" value="InterPro"/>
</dbReference>
<dbReference type="Pfam" id="PF00072">
    <property type="entry name" value="Response_reg"/>
    <property type="match status" value="1"/>
</dbReference>
<dbReference type="PROSITE" id="PS50110">
    <property type="entry name" value="RESPONSE_REGULATORY"/>
    <property type="match status" value="1"/>
</dbReference>
<dbReference type="Gene3D" id="3.40.50.2300">
    <property type="match status" value="1"/>
</dbReference>
<evidence type="ECO:0000256" key="1">
    <source>
        <dbReference type="ARBA" id="ARBA00018672"/>
    </source>
</evidence>
<comment type="function">
    <text evidence="6">Required for high-level post-exponential phase expression of a series of secreted proteins.</text>
</comment>
<evidence type="ECO:0000259" key="9">
    <source>
        <dbReference type="PROSITE" id="PS50930"/>
    </source>
</evidence>
<proteinExistence type="predicted"/>
<organism evidence="10 11">
    <name type="scientific">Lacrimispora celerecrescens</name>
    <dbReference type="NCBI Taxonomy" id="29354"/>
    <lineage>
        <taxon>Bacteria</taxon>
        <taxon>Bacillati</taxon>
        <taxon>Bacillota</taxon>
        <taxon>Clostridia</taxon>
        <taxon>Lachnospirales</taxon>
        <taxon>Lachnospiraceae</taxon>
        <taxon>Lacrimispora</taxon>
    </lineage>
</organism>
<keyword evidence="11" id="KW-1185">Reference proteome</keyword>
<dbReference type="InterPro" id="IPR001789">
    <property type="entry name" value="Sig_transdc_resp-reg_receiver"/>
</dbReference>
<evidence type="ECO:0000256" key="2">
    <source>
        <dbReference type="ARBA" id="ARBA00022490"/>
    </source>
</evidence>
<evidence type="ECO:0000313" key="11">
    <source>
        <dbReference type="Proteomes" id="UP000028525"/>
    </source>
</evidence>
<dbReference type="OrthoDB" id="9802383at2"/>
<dbReference type="PROSITE" id="PS50930">
    <property type="entry name" value="HTH_LYTTR"/>
    <property type="match status" value="1"/>
</dbReference>
<keyword evidence="3" id="KW-0902">Two-component regulatory system</keyword>
<evidence type="ECO:0000256" key="3">
    <source>
        <dbReference type="ARBA" id="ARBA00023012"/>
    </source>
</evidence>
<dbReference type="Gene3D" id="2.40.50.1020">
    <property type="entry name" value="LytTr DNA-binding domain"/>
    <property type="match status" value="1"/>
</dbReference>
<dbReference type="Pfam" id="PF04397">
    <property type="entry name" value="LytTR"/>
    <property type="match status" value="1"/>
</dbReference>